<dbReference type="AlphaFoldDB" id="A0A847SF61"/>
<name>A0A847SF61_9BACT</name>
<reference evidence="1 2" key="1">
    <citation type="submission" date="2020-04" db="EMBL/GenBank/DDBJ databases">
        <authorList>
            <person name="Yin C."/>
        </authorList>
    </citation>
    <scope>NUCLEOTIDE SEQUENCE [LARGE SCALE GENOMIC DNA]</scope>
    <source>
        <strain evidence="1 2">Ak56</strain>
    </source>
</reference>
<accession>A0A847SF61</accession>
<dbReference type="RefSeq" id="WP_168736866.1">
    <property type="nucleotide sequence ID" value="NZ_JABAHZ010000001.1"/>
</dbReference>
<dbReference type="Proteomes" id="UP000552864">
    <property type="component" value="Unassembled WGS sequence"/>
</dbReference>
<protein>
    <submittedName>
        <fullName evidence="1">Uncharacterized protein</fullName>
    </submittedName>
</protein>
<dbReference type="EMBL" id="JABAHZ010000001">
    <property type="protein sequence ID" value="NLR77467.1"/>
    <property type="molecule type" value="Genomic_DNA"/>
</dbReference>
<evidence type="ECO:0000313" key="2">
    <source>
        <dbReference type="Proteomes" id="UP000552864"/>
    </source>
</evidence>
<organism evidence="1 2">
    <name type="scientific">Chitinophaga eiseniae</name>
    <dbReference type="NCBI Taxonomy" id="634771"/>
    <lineage>
        <taxon>Bacteria</taxon>
        <taxon>Pseudomonadati</taxon>
        <taxon>Bacteroidota</taxon>
        <taxon>Chitinophagia</taxon>
        <taxon>Chitinophagales</taxon>
        <taxon>Chitinophagaceae</taxon>
        <taxon>Chitinophaga</taxon>
    </lineage>
</organism>
<gene>
    <name evidence="1" type="ORF">HGH91_02455</name>
</gene>
<sequence length="65" mass="7429">MEKEVREKLDEMTRIAEQSAKSGKQDPPSTYRYGAEGLMLGIRNEEEAAAFMAELNRLIKSERPK</sequence>
<proteinExistence type="predicted"/>
<evidence type="ECO:0000313" key="1">
    <source>
        <dbReference type="EMBL" id="NLR77467.1"/>
    </source>
</evidence>
<keyword evidence="2" id="KW-1185">Reference proteome</keyword>
<comment type="caution">
    <text evidence="1">The sequence shown here is derived from an EMBL/GenBank/DDBJ whole genome shotgun (WGS) entry which is preliminary data.</text>
</comment>